<sequence>MLQLRGKLAFRPPCGNPVTVIVIRAWLAVTGVPPVVHCRKNGIVCCCFVCNGRQTGFTTRGFVAENGHKNRSTLGVSCRSGIFGYLYMDEIMTVRTVLPF</sequence>
<dbReference type="Proteomes" id="UP000003146">
    <property type="component" value="Unassembled WGS sequence"/>
</dbReference>
<accession>B3JE58</accession>
<reference evidence="1 2" key="2">
    <citation type="submission" date="2008-04" db="EMBL/GenBank/DDBJ databases">
        <authorList>
            <person name="Fulton L."/>
            <person name="Clifton S."/>
            <person name="Fulton B."/>
            <person name="Xu J."/>
            <person name="Minx P."/>
            <person name="Pepin K.H."/>
            <person name="Johnson M."/>
            <person name="Thiruvilangam P."/>
            <person name="Bhonagiri V."/>
            <person name="Nash W.E."/>
            <person name="Mardis E.R."/>
            <person name="Wilson R.K."/>
        </authorList>
    </citation>
    <scope>NUCLEOTIDE SEQUENCE [LARGE SCALE GENOMIC DNA]</scope>
    <source>
        <strain evidence="1 2">DSM 17136</strain>
    </source>
</reference>
<gene>
    <name evidence="1" type="ORF">BACCOP_00147</name>
</gene>
<protein>
    <submittedName>
        <fullName evidence="1">Uncharacterized protein</fullName>
    </submittedName>
</protein>
<reference evidence="1 2" key="1">
    <citation type="submission" date="2008-04" db="EMBL/GenBank/DDBJ databases">
        <title>Draft genome sequence of Bacteroides coprocola (DSM 17136).</title>
        <authorList>
            <person name="Sudarsanam P."/>
            <person name="Ley R."/>
            <person name="Guruge J."/>
            <person name="Turnbaugh P.J."/>
            <person name="Mahowald M."/>
            <person name="Liep D."/>
            <person name="Gordon J."/>
        </authorList>
    </citation>
    <scope>NUCLEOTIDE SEQUENCE [LARGE SCALE GENOMIC DNA]</scope>
    <source>
        <strain evidence="1 2">DSM 17136</strain>
    </source>
</reference>
<evidence type="ECO:0000313" key="1">
    <source>
        <dbReference type="EMBL" id="EDV02760.1"/>
    </source>
</evidence>
<dbReference type="HOGENOM" id="CLU_2300032_0_0_10"/>
<name>B3JE58_9BACT</name>
<proteinExistence type="predicted"/>
<organism evidence="1 2">
    <name type="scientific">Phocaeicola coprocola DSM 17136</name>
    <dbReference type="NCBI Taxonomy" id="470145"/>
    <lineage>
        <taxon>Bacteria</taxon>
        <taxon>Pseudomonadati</taxon>
        <taxon>Bacteroidota</taxon>
        <taxon>Bacteroidia</taxon>
        <taxon>Bacteroidales</taxon>
        <taxon>Bacteroidaceae</taxon>
        <taxon>Phocaeicola</taxon>
    </lineage>
</organism>
<comment type="caution">
    <text evidence="1">The sequence shown here is derived from an EMBL/GenBank/DDBJ whole genome shotgun (WGS) entry which is preliminary data.</text>
</comment>
<dbReference type="AlphaFoldDB" id="B3JE58"/>
<evidence type="ECO:0000313" key="2">
    <source>
        <dbReference type="Proteomes" id="UP000003146"/>
    </source>
</evidence>
<dbReference type="EMBL" id="ABIY02000016">
    <property type="protein sequence ID" value="EDV02760.1"/>
    <property type="molecule type" value="Genomic_DNA"/>
</dbReference>